<feature type="domain" description="Glucose-methanol-choline oxidoreductase C-terminal" evidence="6">
    <location>
        <begin position="511"/>
        <end position="638"/>
    </location>
</feature>
<evidence type="ECO:0000256" key="3">
    <source>
        <dbReference type="ARBA" id="ARBA00022630"/>
    </source>
</evidence>
<dbReference type="Pfam" id="PF05199">
    <property type="entry name" value="GMC_oxred_C"/>
    <property type="match status" value="1"/>
</dbReference>
<evidence type="ECO:0000313" key="8">
    <source>
        <dbReference type="Proteomes" id="UP000241764"/>
    </source>
</evidence>
<keyword evidence="8" id="KW-1185">Reference proteome</keyword>
<dbReference type="PANTHER" id="PTHR42784">
    <property type="entry name" value="PYRANOSE 2-OXIDASE"/>
    <property type="match status" value="1"/>
</dbReference>
<accession>A0A2P7AT10</accession>
<dbReference type="Gene3D" id="3.50.50.60">
    <property type="entry name" value="FAD/NAD(P)-binding domain"/>
    <property type="match status" value="2"/>
</dbReference>
<dbReference type="InterPro" id="IPR007867">
    <property type="entry name" value="GMC_OxRtase_C"/>
</dbReference>
<dbReference type="AlphaFoldDB" id="A0A2P7AT10"/>
<dbReference type="SUPFAM" id="SSF51905">
    <property type="entry name" value="FAD/NAD(P)-binding domain"/>
    <property type="match status" value="1"/>
</dbReference>
<proteinExistence type="inferred from homology"/>
<keyword evidence="3" id="KW-0285">Flavoprotein</keyword>
<dbReference type="PANTHER" id="PTHR42784:SF1">
    <property type="entry name" value="PYRANOSE 2-OXIDASE"/>
    <property type="match status" value="1"/>
</dbReference>
<gene>
    <name evidence="7" type="ORF">CU103_28640</name>
</gene>
<reference evidence="8" key="1">
    <citation type="submission" date="2017-11" db="EMBL/GenBank/DDBJ databases">
        <authorList>
            <person name="Kuznetsova I."/>
            <person name="Sazanova A."/>
            <person name="Chirak E."/>
            <person name="Safronova V."/>
            <person name="Willems A."/>
        </authorList>
    </citation>
    <scope>NUCLEOTIDE SEQUENCE [LARGE SCALE GENOMIC DNA]</scope>
    <source>
        <strain evidence="8">CCBAU 03422</strain>
    </source>
</reference>
<sequence length="654" mass="69784">MSPSKCATAKMIPISISLRGRRVTSAIYLREPDLSVFALMPFTIVGHPTGGSSVVFWVRSSCTTRALFMGVCVQGSAKSRRSATGLTRCNKGTIDPGSGGLGRVVLMFVDNVNDIFDKIHHICVVGSGPVGLVTALELASLGQAVTLLESGLLGPDANIQALSEAFLVDPQRNRDMALAVQRSFGGTSNLWGAGCVPLDPVDFARRPITADAAWPLSYEEFAAHLKTACQYANCGTSFEEPVTGIGTADDRFSAHTLIRYAQPPSFGKAYRSTIAKSPLITACLGASVTGLCFAEGGGLAGVEVRSAGGGSGVLRARIFVLACGGVETTRLLLAAQAESPARFGGEGGPLGRYYMGHLSGDIADIRLNHAGLDKGFDFFRAPDGAYGRRRLTASGAFQTKENLTNISFWPKLPAMSDPSHRDPILSLAYLALSFPPLGRALMSESLRRINVGEGTDRLAHMLNVLRGIPAITRFLPAFVHRRMLSKRRLPGLHMCNGARRYPLHYHAEHLPNANSRVYLSKDRDALGLRKVALDLRFSSADAQAVVRTHQHLGDWLKGTGLGELIWHDTPAQTEAKVLEFAGDGVHQIGTARMAASAREGVVDRNCRVFGCDNLFLAGSAVFPTSGQANPTLSAIALAVRLARQIAVEAATHTA</sequence>
<dbReference type="OrthoDB" id="9798604at2"/>
<comment type="caution">
    <text evidence="7">The sequence shown here is derived from an EMBL/GenBank/DDBJ whole genome shotgun (WGS) entry which is preliminary data.</text>
</comment>
<organism evidence="7 8">
    <name type="scientific">Phyllobacterium sophorae</name>
    <dbReference type="NCBI Taxonomy" id="1520277"/>
    <lineage>
        <taxon>Bacteria</taxon>
        <taxon>Pseudomonadati</taxon>
        <taxon>Pseudomonadota</taxon>
        <taxon>Alphaproteobacteria</taxon>
        <taxon>Hyphomicrobiales</taxon>
        <taxon>Phyllobacteriaceae</taxon>
        <taxon>Phyllobacterium</taxon>
    </lineage>
</organism>
<dbReference type="InterPro" id="IPR036188">
    <property type="entry name" value="FAD/NAD-bd_sf"/>
</dbReference>
<evidence type="ECO:0000313" key="7">
    <source>
        <dbReference type="EMBL" id="PSH57330.1"/>
    </source>
</evidence>
<keyword evidence="5" id="KW-0560">Oxidoreductase</keyword>
<evidence type="ECO:0000256" key="5">
    <source>
        <dbReference type="ARBA" id="ARBA00023002"/>
    </source>
</evidence>
<protein>
    <recommendedName>
        <fullName evidence="6">Glucose-methanol-choline oxidoreductase C-terminal domain-containing protein</fullName>
    </recommendedName>
</protein>
<dbReference type="Proteomes" id="UP000241764">
    <property type="component" value="Unassembled WGS sequence"/>
</dbReference>
<dbReference type="GO" id="GO:0016614">
    <property type="term" value="F:oxidoreductase activity, acting on CH-OH group of donors"/>
    <property type="evidence" value="ECO:0007669"/>
    <property type="project" value="InterPro"/>
</dbReference>
<dbReference type="InterPro" id="IPR051473">
    <property type="entry name" value="P2Ox-like"/>
</dbReference>
<keyword evidence="4" id="KW-0274">FAD</keyword>
<evidence type="ECO:0000256" key="2">
    <source>
        <dbReference type="ARBA" id="ARBA00010790"/>
    </source>
</evidence>
<evidence type="ECO:0000259" key="6">
    <source>
        <dbReference type="Pfam" id="PF05199"/>
    </source>
</evidence>
<name>A0A2P7AT10_9HYPH</name>
<dbReference type="PRINTS" id="PR00411">
    <property type="entry name" value="PNDRDTASEI"/>
</dbReference>
<evidence type="ECO:0000256" key="1">
    <source>
        <dbReference type="ARBA" id="ARBA00001974"/>
    </source>
</evidence>
<evidence type="ECO:0000256" key="4">
    <source>
        <dbReference type="ARBA" id="ARBA00022827"/>
    </source>
</evidence>
<comment type="cofactor">
    <cofactor evidence="1">
        <name>FAD</name>
        <dbReference type="ChEBI" id="CHEBI:57692"/>
    </cofactor>
</comment>
<comment type="similarity">
    <text evidence="2">Belongs to the GMC oxidoreductase family.</text>
</comment>
<dbReference type="EMBL" id="PGGM01000020">
    <property type="protein sequence ID" value="PSH57330.1"/>
    <property type="molecule type" value="Genomic_DNA"/>
</dbReference>